<comment type="caution">
    <text evidence="2">The sequence shown here is derived from an EMBL/GenBank/DDBJ whole genome shotgun (WGS) entry which is preliminary data.</text>
</comment>
<dbReference type="AlphaFoldDB" id="A0AAE1BZ39"/>
<evidence type="ECO:0000313" key="2">
    <source>
        <dbReference type="EMBL" id="KAK3673159.1"/>
    </source>
</evidence>
<name>A0AAE1BZ39_9PEZI</name>
<accession>A0AAE1BZ39</accession>
<sequence>MATNTYAEQHITLIKHIFAEKDRLILEKDELVASKDRMWRELSAIIRERDAEIAQLRHATLIKASKYEGRPEPRDASTPEDIRGLKQRNAALELALQDLCDGPSDDEDGEES</sequence>
<feature type="region of interest" description="Disordered" evidence="1">
    <location>
        <begin position="64"/>
        <end position="84"/>
    </location>
</feature>
<evidence type="ECO:0000256" key="1">
    <source>
        <dbReference type="SAM" id="MobiDB-lite"/>
    </source>
</evidence>
<dbReference type="Proteomes" id="UP001274830">
    <property type="component" value="Unassembled WGS sequence"/>
</dbReference>
<proteinExistence type="predicted"/>
<gene>
    <name evidence="2" type="ORF">LTR78_006999</name>
</gene>
<evidence type="ECO:0000313" key="3">
    <source>
        <dbReference type="Proteomes" id="UP001274830"/>
    </source>
</evidence>
<protein>
    <submittedName>
        <fullName evidence="2">Uncharacterized protein</fullName>
    </submittedName>
</protein>
<keyword evidence="3" id="KW-1185">Reference proteome</keyword>
<reference evidence="2" key="1">
    <citation type="submission" date="2023-07" db="EMBL/GenBank/DDBJ databases">
        <title>Black Yeasts Isolated from many extreme environments.</title>
        <authorList>
            <person name="Coleine C."/>
            <person name="Stajich J.E."/>
            <person name="Selbmann L."/>
        </authorList>
    </citation>
    <scope>NUCLEOTIDE SEQUENCE</scope>
    <source>
        <strain evidence="2">CCFEE 5485</strain>
    </source>
</reference>
<dbReference type="EMBL" id="JAUTXT010000027">
    <property type="protein sequence ID" value="KAK3673159.1"/>
    <property type="molecule type" value="Genomic_DNA"/>
</dbReference>
<organism evidence="2 3">
    <name type="scientific">Recurvomyces mirabilis</name>
    <dbReference type="NCBI Taxonomy" id="574656"/>
    <lineage>
        <taxon>Eukaryota</taxon>
        <taxon>Fungi</taxon>
        <taxon>Dikarya</taxon>
        <taxon>Ascomycota</taxon>
        <taxon>Pezizomycotina</taxon>
        <taxon>Dothideomycetes</taxon>
        <taxon>Dothideomycetidae</taxon>
        <taxon>Mycosphaerellales</taxon>
        <taxon>Teratosphaeriaceae</taxon>
        <taxon>Recurvomyces</taxon>
    </lineage>
</organism>
<feature type="compositionally biased region" description="Basic and acidic residues" evidence="1">
    <location>
        <begin position="65"/>
        <end position="84"/>
    </location>
</feature>